<dbReference type="Proteomes" id="UP001165065">
    <property type="component" value="Unassembled WGS sequence"/>
</dbReference>
<evidence type="ECO:0000256" key="1">
    <source>
        <dbReference type="SAM" id="MobiDB-lite"/>
    </source>
</evidence>
<gene>
    <name evidence="2" type="ORF">TrCOL_g10985</name>
</gene>
<keyword evidence="3" id="KW-1185">Reference proteome</keyword>
<sequence>MNENDPTEQTPDLLTSSCSSSHPWDSILRILERLKSGNLKKLVISRISTFHSCSVMPSNVLAEIVRLVGSDLVDLKLEGYSILPDGIRHLEKLASLKVLHVKDLLDLDHCVDADAAGSFDTLDIHELMMDPGGPYPGEEQGLERPPCFYEEPTDEEQQTKRCIRPYTKGLLDLAEEFKKRNAKICVDLYNDDRGVTTRKFCLDGWAFEVLTMQDSFDMMDTDENVTFGEVTS</sequence>
<feature type="region of interest" description="Disordered" evidence="1">
    <location>
        <begin position="1"/>
        <end position="21"/>
    </location>
</feature>
<accession>A0A9W7G6M9</accession>
<name>A0A9W7G6M9_9STRA</name>
<dbReference type="OrthoDB" id="10359553at2759"/>
<protein>
    <submittedName>
        <fullName evidence="2">Uncharacterized protein</fullName>
    </submittedName>
</protein>
<reference evidence="3" key="1">
    <citation type="journal article" date="2023" name="Commun. Biol.">
        <title>Genome analysis of Parmales, the sister group of diatoms, reveals the evolutionary specialization of diatoms from phago-mixotrophs to photoautotrophs.</title>
        <authorList>
            <person name="Ban H."/>
            <person name="Sato S."/>
            <person name="Yoshikawa S."/>
            <person name="Yamada K."/>
            <person name="Nakamura Y."/>
            <person name="Ichinomiya M."/>
            <person name="Sato N."/>
            <person name="Blanc-Mathieu R."/>
            <person name="Endo H."/>
            <person name="Kuwata A."/>
            <person name="Ogata H."/>
        </authorList>
    </citation>
    <scope>NUCLEOTIDE SEQUENCE [LARGE SCALE GENOMIC DNA]</scope>
</reference>
<dbReference type="EMBL" id="BRYA01000888">
    <property type="protein sequence ID" value="GMI34970.1"/>
    <property type="molecule type" value="Genomic_DNA"/>
</dbReference>
<organism evidence="2 3">
    <name type="scientific">Triparma columacea</name>
    <dbReference type="NCBI Taxonomy" id="722753"/>
    <lineage>
        <taxon>Eukaryota</taxon>
        <taxon>Sar</taxon>
        <taxon>Stramenopiles</taxon>
        <taxon>Ochrophyta</taxon>
        <taxon>Bolidophyceae</taxon>
        <taxon>Parmales</taxon>
        <taxon>Triparmaceae</taxon>
        <taxon>Triparma</taxon>
    </lineage>
</organism>
<evidence type="ECO:0000313" key="2">
    <source>
        <dbReference type="EMBL" id="GMI34970.1"/>
    </source>
</evidence>
<dbReference type="AlphaFoldDB" id="A0A9W7G6M9"/>
<evidence type="ECO:0000313" key="3">
    <source>
        <dbReference type="Proteomes" id="UP001165065"/>
    </source>
</evidence>
<proteinExistence type="predicted"/>
<comment type="caution">
    <text evidence="2">The sequence shown here is derived from an EMBL/GenBank/DDBJ whole genome shotgun (WGS) entry which is preliminary data.</text>
</comment>